<proteinExistence type="predicted"/>
<feature type="signal peptide" evidence="1">
    <location>
        <begin position="1"/>
        <end position="28"/>
    </location>
</feature>
<organism evidence="2 3">
    <name type="scientific">Crenobacter oryzisoli</name>
    <dbReference type="NCBI Taxonomy" id="3056844"/>
    <lineage>
        <taxon>Bacteria</taxon>
        <taxon>Pseudomonadati</taxon>
        <taxon>Pseudomonadota</taxon>
        <taxon>Betaproteobacteria</taxon>
        <taxon>Neisseriales</taxon>
        <taxon>Neisseriaceae</taxon>
        <taxon>Crenobacter</taxon>
    </lineage>
</organism>
<evidence type="ECO:0000313" key="3">
    <source>
        <dbReference type="Proteomes" id="UP001168540"/>
    </source>
</evidence>
<keyword evidence="3" id="KW-1185">Reference proteome</keyword>
<feature type="chain" id="PRO_5045214734" description="DUF4136 domain-containing protein" evidence="1">
    <location>
        <begin position="29"/>
        <end position="201"/>
    </location>
</feature>
<dbReference type="Proteomes" id="UP001168540">
    <property type="component" value="Unassembled WGS sequence"/>
</dbReference>
<gene>
    <name evidence="2" type="ORF">QU481_23510</name>
</gene>
<reference evidence="2" key="1">
    <citation type="submission" date="2023-06" db="EMBL/GenBank/DDBJ databases">
        <authorList>
            <person name="Zhang S."/>
        </authorList>
    </citation>
    <scope>NUCLEOTIDE SEQUENCE</scope>
    <source>
        <strain evidence="2">SG2303</strain>
    </source>
</reference>
<protein>
    <recommendedName>
        <fullName evidence="4">DUF4136 domain-containing protein</fullName>
    </recommendedName>
</protein>
<sequence>MAFLQRLREGLFALLCVVLAACSAPHLTASWRDPGYSSAPLGKVMVLGISQSDANRRLFEDSFSAALREAGVDAQISYPLLPESGPVELARIREALAKAGADGVLVTRLINVEQRIEVTPGTGIGPVSQGFYGWYGAAWAALPPSVETYKVLTLESTLWDMQTGRVIWSGTSDTLEVSDIAKFSRELAKVLITRMRVDRVL</sequence>
<comment type="caution">
    <text evidence="2">The sequence shown here is derived from an EMBL/GenBank/DDBJ whole genome shotgun (WGS) entry which is preliminary data.</text>
</comment>
<keyword evidence="1" id="KW-0732">Signal</keyword>
<dbReference type="EMBL" id="JAUEDK010000098">
    <property type="protein sequence ID" value="MDN0077769.1"/>
    <property type="molecule type" value="Genomic_DNA"/>
</dbReference>
<dbReference type="PROSITE" id="PS51257">
    <property type="entry name" value="PROKAR_LIPOPROTEIN"/>
    <property type="match status" value="1"/>
</dbReference>
<name>A0ABT7XW10_9NEIS</name>
<evidence type="ECO:0008006" key="4">
    <source>
        <dbReference type="Google" id="ProtNLM"/>
    </source>
</evidence>
<accession>A0ABT7XW10</accession>
<evidence type="ECO:0000313" key="2">
    <source>
        <dbReference type="EMBL" id="MDN0077769.1"/>
    </source>
</evidence>
<dbReference type="RefSeq" id="WP_289832368.1">
    <property type="nucleotide sequence ID" value="NZ_JAUEDK010000098.1"/>
</dbReference>
<evidence type="ECO:0000256" key="1">
    <source>
        <dbReference type="SAM" id="SignalP"/>
    </source>
</evidence>